<feature type="transmembrane region" description="Helical" evidence="4">
    <location>
        <begin position="162"/>
        <end position="183"/>
    </location>
</feature>
<dbReference type="NCBIfam" id="TIGR02916">
    <property type="entry name" value="PEP_his_kin"/>
    <property type="match status" value="1"/>
</dbReference>
<proteinExistence type="predicted"/>
<dbReference type="Gene3D" id="3.30.565.10">
    <property type="entry name" value="Histidine kinase-like ATPase, C-terminal domain"/>
    <property type="match status" value="1"/>
</dbReference>
<sequence>MMVALLADWPAERIAALSHGVAAAAFLALAAALLSHWRARRHAGALGAACALTLLWAAATAAGGMAAPPGAPLQVLPELLRSVGWLLLLLRLQGCGGLRLRVWLGLIAALSAAQLAAGQLPPWPAHPRAWLQGAIGARLLLAVLGMLLVEQLYRNTESRERWSTKFACLGIGALSAYDFYLYSDALLFRRLNPEIWAARGVVDALSVPLLALSAARNPAWTTGLALSRQVVFGSAALVGAALYLLAMASSAYYLRYVGGAWGPLMQLASLFGAAMLLAGVLFSGAVRATLKVLISKHFYQGSYDYRQEWLRITRALAEDGPALAERSIQAVAALVESPAGALWLRRDGDGCCAPAASWNMAPQTAREPLAGALCRFLEARQWVLELAACRAEPGRHGRLELPAWLDAAAQLWLLVPMMLHGRLFGFIALARPRTRIALDWEVSDVLKIAASQAASYLAHRESADSLAVARQFESFNRMSTFIVHDLKNLVAQLSLLLSNAEKHQAKPEFQRDMLATLGHSVDKMNLLLRKLRRSESQELPAPLALDQLLAQAVRTRAGQEPQPTLEVAAPGLCVLANWARLERVLGHLIQNAVEATPRHGSVAVRLLRAGESALIELSDTGQGMSEQFIRERLFKPFESTKAAGMGIGVFESREYIREVGGELAVSSEAGRGTTFRVLLPLHVAAAAAA</sequence>
<dbReference type="InterPro" id="IPR004358">
    <property type="entry name" value="Sig_transdc_His_kin-like_C"/>
</dbReference>
<dbReference type="AlphaFoldDB" id="A0A1I4R485"/>
<dbReference type="PANTHER" id="PTHR43547:SF2">
    <property type="entry name" value="HYBRID SIGNAL TRANSDUCTION HISTIDINE KINASE C"/>
    <property type="match status" value="1"/>
</dbReference>
<evidence type="ECO:0000313" key="6">
    <source>
        <dbReference type="EMBL" id="SFM47108.1"/>
    </source>
</evidence>
<keyword evidence="3" id="KW-0597">Phosphoprotein</keyword>
<dbReference type="Pfam" id="PF02518">
    <property type="entry name" value="HATPase_c"/>
    <property type="match status" value="1"/>
</dbReference>
<accession>A0A1I4R485</accession>
<feature type="transmembrane region" description="Helical" evidence="4">
    <location>
        <begin position="235"/>
        <end position="254"/>
    </location>
</feature>
<name>A0A1I4R485_9BURK</name>
<dbReference type="EC" id="2.7.13.3" evidence="2"/>
<dbReference type="InterPro" id="IPR036890">
    <property type="entry name" value="HATPase_C_sf"/>
</dbReference>
<reference evidence="6 7" key="1">
    <citation type="submission" date="2016-10" db="EMBL/GenBank/DDBJ databases">
        <authorList>
            <person name="de Groot N.N."/>
        </authorList>
    </citation>
    <scope>NUCLEOTIDE SEQUENCE [LARGE SCALE GENOMIC DNA]</scope>
    <source>
        <strain evidence="6 7">ATCC 43154</strain>
    </source>
</reference>
<evidence type="ECO:0000256" key="4">
    <source>
        <dbReference type="SAM" id="Phobius"/>
    </source>
</evidence>
<keyword evidence="7" id="KW-1185">Reference proteome</keyword>
<dbReference type="InterPro" id="IPR014265">
    <property type="entry name" value="XrtA/PrsK"/>
</dbReference>
<dbReference type="RefSeq" id="WP_245774367.1">
    <property type="nucleotide sequence ID" value="NZ_FOTW01000021.1"/>
</dbReference>
<gene>
    <name evidence="6" type="ORF">SAMN02982985_04166</name>
</gene>
<feature type="transmembrane region" description="Helical" evidence="4">
    <location>
        <begin position="129"/>
        <end position="150"/>
    </location>
</feature>
<feature type="transmembrane region" description="Helical" evidence="4">
    <location>
        <begin position="46"/>
        <end position="67"/>
    </location>
</feature>
<dbReference type="PRINTS" id="PR00344">
    <property type="entry name" value="BCTRLSENSOR"/>
</dbReference>
<dbReference type="InterPro" id="IPR029016">
    <property type="entry name" value="GAF-like_dom_sf"/>
</dbReference>
<keyword evidence="4" id="KW-0812">Transmembrane</keyword>
<dbReference type="GO" id="GO:0000155">
    <property type="term" value="F:phosphorelay sensor kinase activity"/>
    <property type="evidence" value="ECO:0007669"/>
    <property type="project" value="TreeGrafter"/>
</dbReference>
<dbReference type="InterPro" id="IPR005467">
    <property type="entry name" value="His_kinase_dom"/>
</dbReference>
<evidence type="ECO:0000259" key="5">
    <source>
        <dbReference type="PROSITE" id="PS50109"/>
    </source>
</evidence>
<feature type="domain" description="Histidine kinase" evidence="5">
    <location>
        <begin position="481"/>
        <end position="683"/>
    </location>
</feature>
<dbReference type="STRING" id="758825.SAMN02982985_04166"/>
<feature type="transmembrane region" description="Helical" evidence="4">
    <location>
        <begin position="14"/>
        <end position="34"/>
    </location>
</feature>
<evidence type="ECO:0000256" key="2">
    <source>
        <dbReference type="ARBA" id="ARBA00012438"/>
    </source>
</evidence>
<dbReference type="InterPro" id="IPR003594">
    <property type="entry name" value="HATPase_dom"/>
</dbReference>
<dbReference type="Proteomes" id="UP000199470">
    <property type="component" value="Unassembled WGS sequence"/>
</dbReference>
<evidence type="ECO:0000256" key="1">
    <source>
        <dbReference type="ARBA" id="ARBA00000085"/>
    </source>
</evidence>
<dbReference type="PANTHER" id="PTHR43547">
    <property type="entry name" value="TWO-COMPONENT HISTIDINE KINASE"/>
    <property type="match status" value="1"/>
</dbReference>
<keyword evidence="4" id="KW-1133">Transmembrane helix</keyword>
<evidence type="ECO:0000256" key="3">
    <source>
        <dbReference type="ARBA" id="ARBA00022553"/>
    </source>
</evidence>
<dbReference type="EMBL" id="FOTW01000021">
    <property type="protein sequence ID" value="SFM47108.1"/>
    <property type="molecule type" value="Genomic_DNA"/>
</dbReference>
<keyword evidence="6" id="KW-0808">Transferase</keyword>
<dbReference type="SMART" id="SM00387">
    <property type="entry name" value="HATPase_c"/>
    <property type="match status" value="1"/>
</dbReference>
<organism evidence="6 7">
    <name type="scientific">Rugamonas rubra</name>
    <dbReference type="NCBI Taxonomy" id="758825"/>
    <lineage>
        <taxon>Bacteria</taxon>
        <taxon>Pseudomonadati</taxon>
        <taxon>Pseudomonadota</taxon>
        <taxon>Betaproteobacteria</taxon>
        <taxon>Burkholderiales</taxon>
        <taxon>Oxalobacteraceae</taxon>
        <taxon>Telluria group</taxon>
        <taxon>Rugamonas</taxon>
    </lineage>
</organism>
<dbReference type="SUPFAM" id="SSF55781">
    <property type="entry name" value="GAF domain-like"/>
    <property type="match status" value="1"/>
</dbReference>
<dbReference type="PROSITE" id="PS50109">
    <property type="entry name" value="HIS_KIN"/>
    <property type="match status" value="1"/>
</dbReference>
<protein>
    <recommendedName>
        <fullName evidence="2">histidine kinase</fullName>
        <ecNumber evidence="2">2.7.13.3</ecNumber>
    </recommendedName>
</protein>
<feature type="transmembrane region" description="Helical" evidence="4">
    <location>
        <begin position="266"/>
        <end position="286"/>
    </location>
</feature>
<evidence type="ECO:0000313" key="7">
    <source>
        <dbReference type="Proteomes" id="UP000199470"/>
    </source>
</evidence>
<dbReference type="SUPFAM" id="SSF55874">
    <property type="entry name" value="ATPase domain of HSP90 chaperone/DNA topoisomerase II/histidine kinase"/>
    <property type="match status" value="1"/>
</dbReference>
<comment type="catalytic activity">
    <reaction evidence="1">
        <text>ATP + protein L-histidine = ADP + protein N-phospho-L-histidine.</text>
        <dbReference type="EC" id="2.7.13.3"/>
    </reaction>
</comment>
<keyword evidence="4" id="KW-0472">Membrane</keyword>
<keyword evidence="6" id="KW-0418">Kinase</keyword>
<dbReference type="Gene3D" id="3.30.450.40">
    <property type="match status" value="1"/>
</dbReference>